<evidence type="ECO:0000313" key="2">
    <source>
        <dbReference type="EMBL" id="KRL85636.1"/>
    </source>
</evidence>
<dbReference type="Proteomes" id="UP000051922">
    <property type="component" value="Unassembled WGS sequence"/>
</dbReference>
<accession>A0A0R1TZF4</accession>
<comment type="similarity">
    <text evidence="1">Belongs to the UPF0246 family.</text>
</comment>
<dbReference type="InterPro" id="IPR005583">
    <property type="entry name" value="YaaA"/>
</dbReference>
<dbReference type="STRING" id="1423783.FC50_GL001812"/>
<dbReference type="AlphaFoldDB" id="A0A0R1TZF4"/>
<proteinExistence type="inferred from homology"/>
<comment type="caution">
    <text evidence="2">The sequence shown here is derived from an EMBL/GenBank/DDBJ whole genome shotgun (WGS) entry which is preliminary data.</text>
</comment>
<gene>
    <name evidence="2" type="ORF">FC50_GL001812</name>
</gene>
<evidence type="ECO:0000313" key="3">
    <source>
        <dbReference type="Proteomes" id="UP000051922"/>
    </source>
</evidence>
<dbReference type="HAMAP" id="MF_00652">
    <property type="entry name" value="UPF0246"/>
    <property type="match status" value="1"/>
</dbReference>
<keyword evidence="3" id="KW-1185">Reference proteome</keyword>
<protein>
    <recommendedName>
        <fullName evidence="1">UPF0246 protein FC50_GL001812</fullName>
    </recommendedName>
</protein>
<dbReference type="OrthoDB" id="9777133at2"/>
<evidence type="ECO:0000256" key="1">
    <source>
        <dbReference type="HAMAP-Rule" id="MF_00652"/>
    </source>
</evidence>
<dbReference type="PATRIC" id="fig|1423783.4.peg.1855"/>
<dbReference type="GO" id="GO:0033194">
    <property type="term" value="P:response to hydroperoxide"/>
    <property type="evidence" value="ECO:0007669"/>
    <property type="project" value="TreeGrafter"/>
</dbReference>
<dbReference type="GO" id="GO:0005829">
    <property type="term" value="C:cytosol"/>
    <property type="evidence" value="ECO:0007669"/>
    <property type="project" value="TreeGrafter"/>
</dbReference>
<dbReference type="Pfam" id="PF03883">
    <property type="entry name" value="H2O2_YaaD"/>
    <property type="match status" value="1"/>
</dbReference>
<name>A0A0R1TZF4_9LACO</name>
<dbReference type="PANTHER" id="PTHR30283">
    <property type="entry name" value="PEROXIDE STRESS RESPONSE PROTEIN YAAA"/>
    <property type="match status" value="1"/>
</dbReference>
<dbReference type="EMBL" id="AZFJ01000052">
    <property type="protein sequence ID" value="KRL85636.1"/>
    <property type="molecule type" value="Genomic_DNA"/>
</dbReference>
<dbReference type="NCBIfam" id="NF002543">
    <property type="entry name" value="PRK02101.1-4"/>
    <property type="match status" value="1"/>
</dbReference>
<sequence>MQFIIAPAKQMRTDTDSFDTLGWPQYIDEAATLLTQLRSLTYAQAKKLWVASDKVARPNYDWLQHVNLREHVTPAVMAYVGIQYQNMAPDLLDHAGLAYLQKHLRILSGFYGVLRPFDAIVPYRLEMGSRMQVGTDRNLYAFWGRKVYGALDWQCPVINLASQEYVRAVTPYLEGPDQLIDVVFGHLVDGHVKTRATYAKMARGSMIRFAAERNVGTVAELTEFDDPHYAFAPDYSTDRRLVFLRRD</sequence>
<organism evidence="2 3">
    <name type="scientific">Lacticaseibacillus pantheris DSM 15945 = JCM 12539 = NBRC 106106</name>
    <dbReference type="NCBI Taxonomy" id="1423783"/>
    <lineage>
        <taxon>Bacteria</taxon>
        <taxon>Bacillati</taxon>
        <taxon>Bacillota</taxon>
        <taxon>Bacilli</taxon>
        <taxon>Lactobacillales</taxon>
        <taxon>Lactobacillaceae</taxon>
        <taxon>Lacticaseibacillus</taxon>
    </lineage>
</organism>
<dbReference type="RefSeq" id="WP_054648872.1">
    <property type="nucleotide sequence ID" value="NZ_AZFJ01000052.1"/>
</dbReference>
<reference evidence="2 3" key="1">
    <citation type="journal article" date="2015" name="Genome Announc.">
        <title>Expanding the biotechnology potential of lactobacilli through comparative genomics of 213 strains and associated genera.</title>
        <authorList>
            <person name="Sun Z."/>
            <person name="Harris H.M."/>
            <person name="McCann A."/>
            <person name="Guo C."/>
            <person name="Argimon S."/>
            <person name="Zhang W."/>
            <person name="Yang X."/>
            <person name="Jeffery I.B."/>
            <person name="Cooney J.C."/>
            <person name="Kagawa T.F."/>
            <person name="Liu W."/>
            <person name="Song Y."/>
            <person name="Salvetti E."/>
            <person name="Wrobel A."/>
            <person name="Rasinkangas P."/>
            <person name="Parkhill J."/>
            <person name="Rea M.C."/>
            <person name="O'Sullivan O."/>
            <person name="Ritari J."/>
            <person name="Douillard F.P."/>
            <person name="Paul Ross R."/>
            <person name="Yang R."/>
            <person name="Briner A.E."/>
            <person name="Felis G.E."/>
            <person name="de Vos W.M."/>
            <person name="Barrangou R."/>
            <person name="Klaenhammer T.R."/>
            <person name="Caufield P.W."/>
            <person name="Cui Y."/>
            <person name="Zhang H."/>
            <person name="O'Toole P.W."/>
        </authorList>
    </citation>
    <scope>NUCLEOTIDE SEQUENCE [LARGE SCALE GENOMIC DNA]</scope>
    <source>
        <strain evidence="2 3">DSM 15945</strain>
    </source>
</reference>
<dbReference type="PANTHER" id="PTHR30283:SF4">
    <property type="entry name" value="PEROXIDE STRESS RESISTANCE PROTEIN YAAA"/>
    <property type="match status" value="1"/>
</dbReference>